<name>A0A0X8JNJ1_9BACT</name>
<dbReference type="GO" id="GO:0006811">
    <property type="term" value="P:monoatomic ion transport"/>
    <property type="evidence" value="ECO:0007669"/>
    <property type="project" value="UniProtKB-KW"/>
</dbReference>
<dbReference type="GO" id="GO:0015159">
    <property type="term" value="F:polysaccharide transmembrane transporter activity"/>
    <property type="evidence" value="ECO:0007669"/>
    <property type="project" value="InterPro"/>
</dbReference>
<evidence type="ECO:0000256" key="1">
    <source>
        <dbReference type="ARBA" id="ARBA00004571"/>
    </source>
</evidence>
<comment type="subcellular location">
    <subcellularLocation>
        <location evidence="1">Cell outer membrane</location>
        <topology evidence="1">Multi-pass membrane protein</topology>
    </subcellularLocation>
</comment>
<keyword evidence="9" id="KW-0406">Ion transport</keyword>
<dbReference type="Pfam" id="PF22461">
    <property type="entry name" value="SLBB_2"/>
    <property type="match status" value="1"/>
</dbReference>
<feature type="chain" id="PRO_5007067564" evidence="15">
    <location>
        <begin position="23"/>
        <end position="185"/>
    </location>
</feature>
<evidence type="ECO:0000256" key="2">
    <source>
        <dbReference type="ARBA" id="ARBA00009450"/>
    </source>
</evidence>
<protein>
    <submittedName>
        <fullName evidence="18">Sugar transporter</fullName>
    </submittedName>
</protein>
<dbReference type="InterPro" id="IPR054765">
    <property type="entry name" value="SLBB_dom"/>
</dbReference>
<proteinExistence type="inferred from homology"/>
<feature type="signal peptide" evidence="15">
    <location>
        <begin position="1"/>
        <end position="22"/>
    </location>
</feature>
<dbReference type="EMBL" id="CP014230">
    <property type="protein sequence ID" value="AMD92057.1"/>
    <property type="molecule type" value="Genomic_DNA"/>
</dbReference>
<dbReference type="Pfam" id="PF02563">
    <property type="entry name" value="Poly_export"/>
    <property type="match status" value="1"/>
</dbReference>
<dbReference type="PANTHER" id="PTHR33619">
    <property type="entry name" value="POLYSACCHARIDE EXPORT PROTEIN GFCE-RELATED"/>
    <property type="match status" value="1"/>
</dbReference>
<sequence length="185" mass="20058">MRLLFVHLTVAFFVLAASAAVAQEARFALNSGDVLELSVWGDENLTRQVLVRPDGRISFPLVGDIQAAGLSVDELRSVLEEKMDEYIHGAPVTVMLVEPRGFRVSVLGKVQKSGVFPMDGPMYVLQALSMAGGLTPFASSGSIRIVRVDGEGKQRFLPFDYDRVASGKSLEQNILLEPGDVVLVP</sequence>
<dbReference type="KEGG" id="doa:AXF15_02325"/>
<evidence type="ECO:0000313" key="19">
    <source>
        <dbReference type="Proteomes" id="UP000063964"/>
    </source>
</evidence>
<keyword evidence="13" id="KW-0998">Cell outer membrane</keyword>
<reference evidence="19" key="1">
    <citation type="submission" date="2016-02" db="EMBL/GenBank/DDBJ databases">
        <authorList>
            <person name="Holder M.E."/>
            <person name="Ajami N.J."/>
            <person name="Petrosino J.F."/>
        </authorList>
    </citation>
    <scope>NUCLEOTIDE SEQUENCE [LARGE SCALE GENOMIC DNA]</scope>
    <source>
        <strain evidence="19">DSM 12838</strain>
    </source>
</reference>
<keyword evidence="14" id="KW-0449">Lipoprotein</keyword>
<evidence type="ECO:0000256" key="11">
    <source>
        <dbReference type="ARBA" id="ARBA00023136"/>
    </source>
</evidence>
<dbReference type="GO" id="GO:0015288">
    <property type="term" value="F:porin activity"/>
    <property type="evidence" value="ECO:0007669"/>
    <property type="project" value="UniProtKB-KW"/>
</dbReference>
<keyword evidence="5 18" id="KW-0762">Sugar transport</keyword>
<organism evidence="18 19">
    <name type="scientific">Desulfomicrobium orale DSM 12838</name>
    <dbReference type="NCBI Taxonomy" id="888061"/>
    <lineage>
        <taxon>Bacteria</taxon>
        <taxon>Pseudomonadati</taxon>
        <taxon>Thermodesulfobacteriota</taxon>
        <taxon>Desulfovibrionia</taxon>
        <taxon>Desulfovibrionales</taxon>
        <taxon>Desulfomicrobiaceae</taxon>
        <taxon>Desulfomicrobium</taxon>
    </lineage>
</organism>
<dbReference type="GO" id="GO:0046930">
    <property type="term" value="C:pore complex"/>
    <property type="evidence" value="ECO:0007669"/>
    <property type="project" value="UniProtKB-KW"/>
</dbReference>
<evidence type="ECO:0000256" key="6">
    <source>
        <dbReference type="ARBA" id="ARBA00022692"/>
    </source>
</evidence>
<keyword evidence="4" id="KW-1134">Transmembrane beta strand</keyword>
<evidence type="ECO:0000259" key="16">
    <source>
        <dbReference type="Pfam" id="PF02563"/>
    </source>
</evidence>
<evidence type="ECO:0000256" key="14">
    <source>
        <dbReference type="ARBA" id="ARBA00023288"/>
    </source>
</evidence>
<evidence type="ECO:0000256" key="12">
    <source>
        <dbReference type="ARBA" id="ARBA00023139"/>
    </source>
</evidence>
<keyword evidence="8" id="KW-0625">Polysaccharide transport</keyword>
<dbReference type="RefSeq" id="WP_066602768.1">
    <property type="nucleotide sequence ID" value="NZ_CP014230.1"/>
</dbReference>
<keyword evidence="3" id="KW-0813">Transport</keyword>
<keyword evidence="6" id="KW-0812">Transmembrane</keyword>
<keyword evidence="7 15" id="KW-0732">Signal</keyword>
<evidence type="ECO:0000256" key="4">
    <source>
        <dbReference type="ARBA" id="ARBA00022452"/>
    </source>
</evidence>
<evidence type="ECO:0000259" key="17">
    <source>
        <dbReference type="Pfam" id="PF22461"/>
    </source>
</evidence>
<gene>
    <name evidence="18" type="ORF">AXF15_02325</name>
</gene>
<dbReference type="PANTHER" id="PTHR33619:SF3">
    <property type="entry name" value="POLYSACCHARIDE EXPORT PROTEIN GFCE-RELATED"/>
    <property type="match status" value="1"/>
</dbReference>
<dbReference type="InterPro" id="IPR003715">
    <property type="entry name" value="Poly_export_N"/>
</dbReference>
<evidence type="ECO:0000256" key="5">
    <source>
        <dbReference type="ARBA" id="ARBA00022597"/>
    </source>
</evidence>
<dbReference type="Gene3D" id="3.30.1950.10">
    <property type="entry name" value="wza like domain"/>
    <property type="match status" value="1"/>
</dbReference>
<evidence type="ECO:0000256" key="3">
    <source>
        <dbReference type="ARBA" id="ARBA00022448"/>
    </source>
</evidence>
<dbReference type="STRING" id="888061.AXF15_02325"/>
<accession>A0A0X8JNJ1</accession>
<evidence type="ECO:0000256" key="13">
    <source>
        <dbReference type="ARBA" id="ARBA00023237"/>
    </source>
</evidence>
<dbReference type="InterPro" id="IPR049712">
    <property type="entry name" value="Poly_export"/>
</dbReference>
<feature type="domain" description="SLBB" evidence="17">
    <location>
        <begin position="103"/>
        <end position="184"/>
    </location>
</feature>
<dbReference type="Proteomes" id="UP000063964">
    <property type="component" value="Chromosome"/>
</dbReference>
<evidence type="ECO:0000256" key="8">
    <source>
        <dbReference type="ARBA" id="ARBA00023047"/>
    </source>
</evidence>
<evidence type="ECO:0000256" key="9">
    <source>
        <dbReference type="ARBA" id="ARBA00023065"/>
    </source>
</evidence>
<keyword evidence="10" id="KW-0626">Porin</keyword>
<keyword evidence="19" id="KW-1185">Reference proteome</keyword>
<keyword evidence="12" id="KW-0564">Palmitate</keyword>
<evidence type="ECO:0000256" key="7">
    <source>
        <dbReference type="ARBA" id="ARBA00022729"/>
    </source>
</evidence>
<evidence type="ECO:0000313" key="18">
    <source>
        <dbReference type="EMBL" id="AMD92057.1"/>
    </source>
</evidence>
<dbReference type="Gene3D" id="3.10.560.10">
    <property type="entry name" value="Outer membrane lipoprotein wza domain like"/>
    <property type="match status" value="1"/>
</dbReference>
<dbReference type="AlphaFoldDB" id="A0A0X8JNJ1"/>
<comment type="similarity">
    <text evidence="2">Belongs to the BexD/CtrA/VexA family.</text>
</comment>
<feature type="domain" description="Polysaccharide export protein N-terminal" evidence="16">
    <location>
        <begin position="23"/>
        <end position="96"/>
    </location>
</feature>
<keyword evidence="11" id="KW-0472">Membrane</keyword>
<dbReference type="OrthoDB" id="193635at2"/>
<evidence type="ECO:0000256" key="15">
    <source>
        <dbReference type="SAM" id="SignalP"/>
    </source>
</evidence>
<evidence type="ECO:0000256" key="10">
    <source>
        <dbReference type="ARBA" id="ARBA00023114"/>
    </source>
</evidence>
<dbReference type="GO" id="GO:0009279">
    <property type="term" value="C:cell outer membrane"/>
    <property type="evidence" value="ECO:0007669"/>
    <property type="project" value="UniProtKB-SubCell"/>
</dbReference>